<dbReference type="InterPro" id="IPR000182">
    <property type="entry name" value="GNAT_dom"/>
</dbReference>
<dbReference type="PROSITE" id="PS51186">
    <property type="entry name" value="GNAT"/>
    <property type="match status" value="1"/>
</dbReference>
<dbReference type="EMBL" id="ATHL01000083">
    <property type="protein sequence ID" value="EQB13972.1"/>
    <property type="molecule type" value="Genomic_DNA"/>
</dbReference>
<dbReference type="Proteomes" id="UP000015527">
    <property type="component" value="Unassembled WGS sequence"/>
</dbReference>
<sequence length="149" mass="16601">MFNVRLAVQSDLSGLLDLFQASEVSPFVQPVERAEQVWEQTLKSESSVVFIAEVEEIIASTCMLITAPNLLRQGRSHGFLENVMTHPNYRGRGLGKAVVSEAINHAWAAGCHHVLMQSGRPDPRVHRFYEQIGFKPGLRVGYAVTRPSE</sequence>
<dbReference type="Pfam" id="PF00583">
    <property type="entry name" value="Acetyltransf_1"/>
    <property type="match status" value="1"/>
</dbReference>
<feature type="domain" description="N-acetyltransferase" evidence="1">
    <location>
        <begin position="2"/>
        <end position="149"/>
    </location>
</feature>
<gene>
    <name evidence="2" type="ORF">L284_13595</name>
</gene>
<dbReference type="OrthoDB" id="7595389at2"/>
<dbReference type="eggNOG" id="COG0454">
    <property type="taxonomic scope" value="Bacteria"/>
</dbReference>
<dbReference type="CDD" id="cd04301">
    <property type="entry name" value="NAT_SF"/>
    <property type="match status" value="1"/>
</dbReference>
<dbReference type="SUPFAM" id="SSF55729">
    <property type="entry name" value="Acyl-CoA N-acyltransferases (Nat)"/>
    <property type="match status" value="1"/>
</dbReference>
<reference evidence="2 3" key="1">
    <citation type="journal article" date="2013" name="Genome Announc.">
        <title>Genome Sequence of Novosphingobium lindaniclasticum LE124T, Isolated from a Hexachlorocyclohexane Dumpsite.</title>
        <authorList>
            <person name="Saxena A."/>
            <person name="Nayyar N."/>
            <person name="Sangwan N."/>
            <person name="Kumari R."/>
            <person name="Khurana J.P."/>
            <person name="Lal R."/>
        </authorList>
    </citation>
    <scope>NUCLEOTIDE SEQUENCE [LARGE SCALE GENOMIC DNA]</scope>
    <source>
        <strain evidence="2 3">LE124</strain>
    </source>
</reference>
<evidence type="ECO:0000313" key="2">
    <source>
        <dbReference type="EMBL" id="EQB13972.1"/>
    </source>
</evidence>
<dbReference type="RefSeq" id="WP_021234551.1">
    <property type="nucleotide sequence ID" value="NZ_ATHL01000083.1"/>
</dbReference>
<protein>
    <recommendedName>
        <fullName evidence="1">N-acetyltransferase domain-containing protein</fullName>
    </recommendedName>
</protein>
<name>T0HLU1_9SPHN</name>
<dbReference type="AlphaFoldDB" id="T0HLU1"/>
<dbReference type="InterPro" id="IPR039143">
    <property type="entry name" value="GNPNAT1-like"/>
</dbReference>
<organism evidence="2 3">
    <name type="scientific">Novosphingobium lindaniclasticum LE124</name>
    <dbReference type="NCBI Taxonomy" id="1096930"/>
    <lineage>
        <taxon>Bacteria</taxon>
        <taxon>Pseudomonadati</taxon>
        <taxon>Pseudomonadota</taxon>
        <taxon>Alphaproteobacteria</taxon>
        <taxon>Sphingomonadales</taxon>
        <taxon>Sphingomonadaceae</taxon>
        <taxon>Novosphingobium</taxon>
    </lineage>
</organism>
<comment type="caution">
    <text evidence="2">The sequence shown here is derived from an EMBL/GenBank/DDBJ whole genome shotgun (WGS) entry which is preliminary data.</text>
</comment>
<proteinExistence type="predicted"/>
<accession>T0HLU1</accession>
<evidence type="ECO:0000313" key="3">
    <source>
        <dbReference type="Proteomes" id="UP000015527"/>
    </source>
</evidence>
<dbReference type="Gene3D" id="3.40.630.30">
    <property type="match status" value="1"/>
</dbReference>
<dbReference type="GO" id="GO:0008080">
    <property type="term" value="F:N-acetyltransferase activity"/>
    <property type="evidence" value="ECO:0007669"/>
    <property type="project" value="TreeGrafter"/>
</dbReference>
<evidence type="ECO:0000259" key="1">
    <source>
        <dbReference type="PROSITE" id="PS51186"/>
    </source>
</evidence>
<keyword evidence="3" id="KW-1185">Reference proteome</keyword>
<dbReference type="InterPro" id="IPR016181">
    <property type="entry name" value="Acyl_CoA_acyltransferase"/>
</dbReference>
<dbReference type="PANTHER" id="PTHR13355:SF15">
    <property type="entry name" value="GCN5-RELATED N-ACETYLTRANSFERASE 3, CHLOROPLASTIC"/>
    <property type="match status" value="1"/>
</dbReference>
<dbReference type="PANTHER" id="PTHR13355">
    <property type="entry name" value="GLUCOSAMINE 6-PHOSPHATE N-ACETYLTRANSFERASE"/>
    <property type="match status" value="1"/>
</dbReference>